<dbReference type="SUPFAM" id="SSF52540">
    <property type="entry name" value="P-loop containing nucleoside triphosphate hydrolases"/>
    <property type="match status" value="1"/>
</dbReference>
<dbReference type="Proteomes" id="UP000199415">
    <property type="component" value="Unassembled WGS sequence"/>
</dbReference>
<keyword evidence="2" id="KW-1185">Reference proteome</keyword>
<sequence length="377" mass="38354">MTLGANGSVLSQAKWAFTTRRVATADVAGLESDLTRARSGDLVLARVGSVGQHKNLQLRTGRMAQLYRGDLVVAACGDRYAPDQFEAVASLDGEGADLVAGGGIIGRMRHAHTDMSAPTSVRPLGLLTHATGKTVNVASYGLPFRRSRARVPVIAVVGSAMNAGKTTVAASLIHGLSRGGLAVGAAKVTGTGASKDVHAFADAGAHRVLDFTDAGMASTYRQSPARIGAAMESLVAHLIADGAEAVVMEVADGVYQAETAALMRRAAFRRRVDGVVFAATDALGAVAGDQAVRSCGLSMLAMSGLFTNGPLASQETQTAVAAPVKPTSELLDPACALRILDGGHKVPGPVESAAAVEPEVRIAASEDPSANAAGAPA</sequence>
<dbReference type="OrthoDB" id="145933at2"/>
<proteinExistence type="predicted"/>
<dbReference type="AlphaFoldDB" id="A0A1G7NXL0"/>
<evidence type="ECO:0000313" key="1">
    <source>
        <dbReference type="EMBL" id="SDF78765.1"/>
    </source>
</evidence>
<dbReference type="Gene3D" id="3.40.50.300">
    <property type="entry name" value="P-loop containing nucleotide triphosphate hydrolases"/>
    <property type="match status" value="1"/>
</dbReference>
<reference evidence="1 2" key="1">
    <citation type="submission" date="2016-10" db="EMBL/GenBank/DDBJ databases">
        <authorList>
            <person name="de Groot N.N."/>
        </authorList>
    </citation>
    <scope>NUCLEOTIDE SEQUENCE [LARGE SCALE GENOMIC DNA]</scope>
    <source>
        <strain evidence="1 2">DSM 25584</strain>
    </source>
</reference>
<gene>
    <name evidence="1" type="ORF">SAMN05216241_102355</name>
</gene>
<name>A0A1G7NXL0_9PROT</name>
<dbReference type="STRING" id="1082479.SAMN05216241_102355"/>
<dbReference type="EMBL" id="FNCE01000002">
    <property type="protein sequence ID" value="SDF78765.1"/>
    <property type="molecule type" value="Genomic_DNA"/>
</dbReference>
<evidence type="ECO:0008006" key="3">
    <source>
        <dbReference type="Google" id="ProtNLM"/>
    </source>
</evidence>
<dbReference type="InterPro" id="IPR027417">
    <property type="entry name" value="P-loop_NTPase"/>
</dbReference>
<dbReference type="RefSeq" id="WP_090018970.1">
    <property type="nucleotide sequence ID" value="NZ_FNCE01000002.1"/>
</dbReference>
<protein>
    <recommendedName>
        <fullName evidence="3">DUF1611 domain-containing protein</fullName>
    </recommendedName>
</protein>
<accession>A0A1G7NXL0</accession>
<organism evidence="1 2">
    <name type="scientific">Limimonas halophila</name>
    <dbReference type="NCBI Taxonomy" id="1082479"/>
    <lineage>
        <taxon>Bacteria</taxon>
        <taxon>Pseudomonadati</taxon>
        <taxon>Pseudomonadota</taxon>
        <taxon>Alphaproteobacteria</taxon>
        <taxon>Rhodospirillales</taxon>
        <taxon>Rhodovibrionaceae</taxon>
        <taxon>Limimonas</taxon>
    </lineage>
</organism>
<evidence type="ECO:0000313" key="2">
    <source>
        <dbReference type="Proteomes" id="UP000199415"/>
    </source>
</evidence>